<keyword evidence="2" id="KW-1185">Reference proteome</keyword>
<evidence type="ECO:0000313" key="2">
    <source>
        <dbReference type="Proteomes" id="UP001158986"/>
    </source>
</evidence>
<gene>
    <name evidence="1" type="ORF">PBS001_LOCUS777</name>
</gene>
<organism evidence="1 2">
    <name type="scientific">Peronospora belbahrii</name>
    <dbReference type="NCBI Taxonomy" id="622444"/>
    <lineage>
        <taxon>Eukaryota</taxon>
        <taxon>Sar</taxon>
        <taxon>Stramenopiles</taxon>
        <taxon>Oomycota</taxon>
        <taxon>Peronosporomycetes</taxon>
        <taxon>Peronosporales</taxon>
        <taxon>Peronosporaceae</taxon>
        <taxon>Peronospora</taxon>
    </lineage>
</organism>
<reference evidence="1 2" key="1">
    <citation type="submission" date="2021-11" db="EMBL/GenBank/DDBJ databases">
        <authorList>
            <person name="Islam A."/>
            <person name="Islam S."/>
            <person name="Flora M.S."/>
            <person name="Rahman M."/>
            <person name="Ziaur R.M."/>
            <person name="Epstein J.H."/>
            <person name="Hassan M."/>
            <person name="Klassen M."/>
            <person name="Woodard K."/>
            <person name="Webb A."/>
            <person name="Webby R.J."/>
            <person name="El Zowalaty M.E."/>
        </authorList>
    </citation>
    <scope>NUCLEOTIDE SEQUENCE [LARGE SCALE GENOMIC DNA]</scope>
    <source>
        <strain evidence="1">Pbs1</strain>
    </source>
</reference>
<sequence length="183" mass="20860">MHFASSTSSREKWGHEKHAADDQGLRGSVSMSAIYDGLFWQGIDPTDTINFSEHSKALIRIAQDAKKLEKRVTLKQLVDEFKSRKFAQDWKMLDPAVASMSRRICDSIVINLLLSDVLQPDISYTAFNTICYLTPGPRAQYLKKDRLQIHLPRCLMDASEGPDDTFFEAPKKRKRSPDIITIE</sequence>
<evidence type="ECO:0000313" key="1">
    <source>
        <dbReference type="EMBL" id="CAH0513996.1"/>
    </source>
</evidence>
<proteinExistence type="predicted"/>
<accession>A0ABN8CNZ4</accession>
<protein>
    <submittedName>
        <fullName evidence="1">Uncharacterized protein</fullName>
    </submittedName>
</protein>
<dbReference type="InterPro" id="IPR036388">
    <property type="entry name" value="WH-like_DNA-bd_sf"/>
</dbReference>
<dbReference type="Proteomes" id="UP001158986">
    <property type="component" value="Unassembled WGS sequence"/>
</dbReference>
<name>A0ABN8CNZ4_9STRA</name>
<dbReference type="EMBL" id="CAKLCB010000048">
    <property type="protein sequence ID" value="CAH0513996.1"/>
    <property type="molecule type" value="Genomic_DNA"/>
</dbReference>
<dbReference type="Gene3D" id="1.10.10.10">
    <property type="entry name" value="Winged helix-like DNA-binding domain superfamily/Winged helix DNA-binding domain"/>
    <property type="match status" value="1"/>
</dbReference>
<comment type="caution">
    <text evidence="1">The sequence shown here is derived from an EMBL/GenBank/DDBJ whole genome shotgun (WGS) entry which is preliminary data.</text>
</comment>